<accession>A0AAD7EAJ4</accession>
<comment type="caution">
    <text evidence="2">The sequence shown here is derived from an EMBL/GenBank/DDBJ whole genome shotgun (WGS) entry which is preliminary data.</text>
</comment>
<feature type="compositionally biased region" description="Basic residues" evidence="1">
    <location>
        <begin position="451"/>
        <end position="461"/>
    </location>
</feature>
<organism evidence="2 3">
    <name type="scientific">Mycena albidolilacea</name>
    <dbReference type="NCBI Taxonomy" id="1033008"/>
    <lineage>
        <taxon>Eukaryota</taxon>
        <taxon>Fungi</taxon>
        <taxon>Dikarya</taxon>
        <taxon>Basidiomycota</taxon>
        <taxon>Agaricomycotina</taxon>
        <taxon>Agaricomycetes</taxon>
        <taxon>Agaricomycetidae</taxon>
        <taxon>Agaricales</taxon>
        <taxon>Marasmiineae</taxon>
        <taxon>Mycenaceae</taxon>
        <taxon>Mycena</taxon>
    </lineage>
</organism>
<keyword evidence="3" id="KW-1185">Reference proteome</keyword>
<protein>
    <submittedName>
        <fullName evidence="2">Uncharacterized protein</fullName>
    </submittedName>
</protein>
<dbReference type="EMBL" id="JARIHO010000095">
    <property type="protein sequence ID" value="KAJ7305601.1"/>
    <property type="molecule type" value="Genomic_DNA"/>
</dbReference>
<evidence type="ECO:0000313" key="3">
    <source>
        <dbReference type="Proteomes" id="UP001218218"/>
    </source>
</evidence>
<feature type="region of interest" description="Disordered" evidence="1">
    <location>
        <begin position="411"/>
        <end position="461"/>
    </location>
</feature>
<proteinExistence type="predicted"/>
<dbReference type="Proteomes" id="UP001218218">
    <property type="component" value="Unassembled WGS sequence"/>
</dbReference>
<feature type="region of interest" description="Disordered" evidence="1">
    <location>
        <begin position="64"/>
        <end position="100"/>
    </location>
</feature>
<sequence>MTPALGGLPALCVLHFKRAELSSTNHLKLSSHIVTDSRENKRKALHDFDSSSDSDLDLATNKRLRSASVEPPPQPLTLDASSSSNEPPAPPVNPAPKTIPKSLHFAKNAMANDTGSNTNRYQAIQGVTQLTNGQQHTTPPEGGFPAIHLLESPLRNTTDHNRNAWAAITGPKGWVRTFRPKYDPNPRDVVQKLKYVIPRIVDASNVIISPPTARENLTERSPAPWHFLISSLPKASLKKLTDEGFWSTPTITFIVIPYDTPLPKYIMTLQNFTIFDHEEGIKFIRATVLTKLKAISGAIDALAVNAGIDATTAEACLDTIVVKPLDIALAGGKTDTVWNIYFTVPPTLSLSHYRMWTQAARGIKYETDNFGTGVARKGEAQFRCGGCGSYDHPVGLCWAPRLVGWFGEQPKSTTSDDATLFDADEKTERNAGPSGSKHGPKKGKSGDGRITKKGGKAQRRR</sequence>
<evidence type="ECO:0000313" key="2">
    <source>
        <dbReference type="EMBL" id="KAJ7305601.1"/>
    </source>
</evidence>
<reference evidence="2" key="1">
    <citation type="submission" date="2023-03" db="EMBL/GenBank/DDBJ databases">
        <title>Massive genome expansion in bonnet fungi (Mycena s.s.) driven by repeated elements and novel gene families across ecological guilds.</title>
        <authorList>
            <consortium name="Lawrence Berkeley National Laboratory"/>
            <person name="Harder C.B."/>
            <person name="Miyauchi S."/>
            <person name="Viragh M."/>
            <person name="Kuo A."/>
            <person name="Thoen E."/>
            <person name="Andreopoulos B."/>
            <person name="Lu D."/>
            <person name="Skrede I."/>
            <person name="Drula E."/>
            <person name="Henrissat B."/>
            <person name="Morin E."/>
            <person name="Kohler A."/>
            <person name="Barry K."/>
            <person name="LaButti K."/>
            <person name="Morin E."/>
            <person name="Salamov A."/>
            <person name="Lipzen A."/>
            <person name="Mereny Z."/>
            <person name="Hegedus B."/>
            <person name="Baldrian P."/>
            <person name="Stursova M."/>
            <person name="Weitz H."/>
            <person name="Taylor A."/>
            <person name="Grigoriev I.V."/>
            <person name="Nagy L.G."/>
            <person name="Martin F."/>
            <person name="Kauserud H."/>
        </authorList>
    </citation>
    <scope>NUCLEOTIDE SEQUENCE</scope>
    <source>
        <strain evidence="2">CBHHK002</strain>
    </source>
</reference>
<dbReference type="AlphaFoldDB" id="A0AAD7EAJ4"/>
<name>A0AAD7EAJ4_9AGAR</name>
<evidence type="ECO:0000256" key="1">
    <source>
        <dbReference type="SAM" id="MobiDB-lite"/>
    </source>
</evidence>
<gene>
    <name evidence="2" type="ORF">DFH08DRAFT_976168</name>
</gene>